<gene>
    <name evidence="3" type="ORF">V6R90_15720</name>
</gene>
<feature type="domain" description="Histidine kinase/HSP90-like ATPase" evidence="2">
    <location>
        <begin position="18"/>
        <end position="132"/>
    </location>
</feature>
<comment type="caution">
    <text evidence="3">The sequence shown here is derived from an EMBL/GenBank/DDBJ whole genome shotgun (WGS) entry which is preliminary data.</text>
</comment>
<dbReference type="InterPro" id="IPR036890">
    <property type="entry name" value="HATPase_C_sf"/>
</dbReference>
<keyword evidence="1" id="KW-0808">Transferase</keyword>
<accession>A0ABV1P1U1</accession>
<dbReference type="PANTHER" id="PTHR35526">
    <property type="entry name" value="ANTI-SIGMA-F FACTOR RSBW-RELATED"/>
    <property type="match status" value="1"/>
</dbReference>
<dbReference type="SUPFAM" id="SSF55874">
    <property type="entry name" value="ATPase domain of HSP90 chaperone/DNA topoisomerase II/histidine kinase"/>
    <property type="match status" value="1"/>
</dbReference>
<dbReference type="Pfam" id="PF13581">
    <property type="entry name" value="HATPase_c_2"/>
    <property type="match status" value="1"/>
</dbReference>
<sequence>MPSPEPVRPPVRAQLALPFTVDSVTEARHRLGDQLEAAGVNRVTVQTACVIVSELVANGVRHGRGGARPALEVAWETRGDDLVISVADGGGASLPVVRPPDLDSDSGRGLMMVAGLSRRWSYDTSRGTTVRAEIELV</sequence>
<dbReference type="Gene3D" id="3.30.565.10">
    <property type="entry name" value="Histidine kinase-like ATPase, C-terminal domain"/>
    <property type="match status" value="1"/>
</dbReference>
<evidence type="ECO:0000259" key="2">
    <source>
        <dbReference type="Pfam" id="PF13581"/>
    </source>
</evidence>
<evidence type="ECO:0000313" key="3">
    <source>
        <dbReference type="EMBL" id="MEQ7848730.1"/>
    </source>
</evidence>
<dbReference type="RefSeq" id="WP_193661115.1">
    <property type="nucleotide sequence ID" value="NZ_BAAAMM010000001.1"/>
</dbReference>
<dbReference type="InterPro" id="IPR050267">
    <property type="entry name" value="Anti-sigma-factor_SerPK"/>
</dbReference>
<dbReference type="CDD" id="cd16936">
    <property type="entry name" value="HATPase_RsbW-like"/>
    <property type="match status" value="1"/>
</dbReference>
<keyword evidence="4" id="KW-1185">Reference proteome</keyword>
<evidence type="ECO:0000313" key="4">
    <source>
        <dbReference type="Proteomes" id="UP001482520"/>
    </source>
</evidence>
<dbReference type="EMBL" id="JBEGDP010000021">
    <property type="protein sequence ID" value="MEQ7848730.1"/>
    <property type="molecule type" value="Genomic_DNA"/>
</dbReference>
<dbReference type="PANTHER" id="PTHR35526:SF3">
    <property type="entry name" value="ANTI-SIGMA-F FACTOR RSBW"/>
    <property type="match status" value="1"/>
</dbReference>
<reference evidence="3 4" key="1">
    <citation type="submission" date="2024-02" db="EMBL/GenBank/DDBJ databases">
        <title>Full genome sequence of Nocardioides kribbensis.</title>
        <authorList>
            <person name="Poletto B.L."/>
            <person name="Silva G."/>
            <person name="Galante D."/>
            <person name="Campos K.R."/>
            <person name="Santos M.B.N."/>
            <person name="Sacchi C.T."/>
        </authorList>
    </citation>
    <scope>NUCLEOTIDE SEQUENCE [LARGE SCALE GENOMIC DNA]</scope>
    <source>
        <strain evidence="3 4">O4R</strain>
    </source>
</reference>
<keyword evidence="3" id="KW-0067">ATP-binding</keyword>
<evidence type="ECO:0000256" key="1">
    <source>
        <dbReference type="ARBA" id="ARBA00022527"/>
    </source>
</evidence>
<keyword evidence="1" id="KW-0418">Kinase</keyword>
<dbReference type="Proteomes" id="UP001482520">
    <property type="component" value="Unassembled WGS sequence"/>
</dbReference>
<proteinExistence type="predicted"/>
<keyword evidence="3" id="KW-0547">Nucleotide-binding</keyword>
<dbReference type="InterPro" id="IPR003594">
    <property type="entry name" value="HATPase_dom"/>
</dbReference>
<protein>
    <submittedName>
        <fullName evidence="3">ATP-binding protein</fullName>
    </submittedName>
</protein>
<keyword evidence="1" id="KW-0723">Serine/threonine-protein kinase</keyword>
<organism evidence="3 4">
    <name type="scientific">Nocardioides kribbensis</name>
    <dbReference type="NCBI Taxonomy" id="305517"/>
    <lineage>
        <taxon>Bacteria</taxon>
        <taxon>Bacillati</taxon>
        <taxon>Actinomycetota</taxon>
        <taxon>Actinomycetes</taxon>
        <taxon>Propionibacteriales</taxon>
        <taxon>Nocardioidaceae</taxon>
        <taxon>Nocardioides</taxon>
    </lineage>
</organism>
<dbReference type="GO" id="GO:0005524">
    <property type="term" value="F:ATP binding"/>
    <property type="evidence" value="ECO:0007669"/>
    <property type="project" value="UniProtKB-KW"/>
</dbReference>
<name>A0ABV1P1U1_9ACTN</name>